<keyword evidence="7" id="KW-1185">Reference proteome</keyword>
<dbReference type="Gene3D" id="3.40.50.1820">
    <property type="entry name" value="alpha/beta hydrolase"/>
    <property type="match status" value="2"/>
</dbReference>
<dbReference type="InterPro" id="IPR042269">
    <property type="entry name" value="Ser_carbopepase_S28_SKS"/>
</dbReference>
<keyword evidence="5" id="KW-0325">Glycoprotein</keyword>
<reference evidence="6" key="1">
    <citation type="submission" date="2021-01" db="EMBL/GenBank/DDBJ databases">
        <authorList>
            <person name="Eckstrom K.M.E."/>
        </authorList>
    </citation>
    <scope>NUCLEOTIDE SEQUENCE</scope>
    <source>
        <strain evidence="6">UVCC 0001</strain>
    </source>
</reference>
<comment type="similarity">
    <text evidence="1">Belongs to the peptidase S28 family.</text>
</comment>
<dbReference type="GO" id="GO:0008239">
    <property type="term" value="F:dipeptidyl-peptidase activity"/>
    <property type="evidence" value="ECO:0007669"/>
    <property type="project" value="TreeGrafter"/>
</dbReference>
<comment type="caution">
    <text evidence="6">The sequence shown here is derived from an EMBL/GenBank/DDBJ whole genome shotgun (WGS) entry which is preliminary data.</text>
</comment>
<keyword evidence="2" id="KW-0645">Protease</keyword>
<dbReference type="PANTHER" id="PTHR11010">
    <property type="entry name" value="PROTEASE S28 PRO-X CARBOXYPEPTIDASE-RELATED"/>
    <property type="match status" value="1"/>
</dbReference>
<organism evidence="6 7">
    <name type="scientific">Prototheca wickerhamii</name>
    <dbReference type="NCBI Taxonomy" id="3111"/>
    <lineage>
        <taxon>Eukaryota</taxon>
        <taxon>Viridiplantae</taxon>
        <taxon>Chlorophyta</taxon>
        <taxon>core chlorophytes</taxon>
        <taxon>Trebouxiophyceae</taxon>
        <taxon>Chlorellales</taxon>
        <taxon>Chlorellaceae</taxon>
        <taxon>Prototheca</taxon>
    </lineage>
</organism>
<evidence type="ECO:0000256" key="2">
    <source>
        <dbReference type="ARBA" id="ARBA00022670"/>
    </source>
</evidence>
<evidence type="ECO:0000313" key="7">
    <source>
        <dbReference type="Proteomes" id="UP001255856"/>
    </source>
</evidence>
<keyword evidence="3" id="KW-0732">Signal</keyword>
<evidence type="ECO:0000256" key="3">
    <source>
        <dbReference type="ARBA" id="ARBA00022729"/>
    </source>
</evidence>
<accession>A0AAD9II73</accession>
<dbReference type="InterPro" id="IPR008758">
    <property type="entry name" value="Peptidase_S28"/>
</dbReference>
<dbReference type="PANTHER" id="PTHR11010:SF38">
    <property type="entry name" value="LYSOSOMAL PRO-X CARBOXYPEPTIDASE"/>
    <property type="match status" value="1"/>
</dbReference>
<dbReference type="EMBL" id="JASFZW010000005">
    <property type="protein sequence ID" value="KAK2078013.1"/>
    <property type="molecule type" value="Genomic_DNA"/>
</dbReference>
<keyword evidence="4" id="KW-0378">Hydrolase</keyword>
<proteinExistence type="inferred from homology"/>
<gene>
    <name evidence="6" type="ORF">QBZ16_003881</name>
</gene>
<evidence type="ECO:0000256" key="5">
    <source>
        <dbReference type="ARBA" id="ARBA00023180"/>
    </source>
</evidence>
<evidence type="ECO:0000313" key="6">
    <source>
        <dbReference type="EMBL" id="KAK2078013.1"/>
    </source>
</evidence>
<dbReference type="InterPro" id="IPR029058">
    <property type="entry name" value="AB_hydrolase_fold"/>
</dbReference>
<evidence type="ECO:0000256" key="4">
    <source>
        <dbReference type="ARBA" id="ARBA00022801"/>
    </source>
</evidence>
<dbReference type="GO" id="GO:0006508">
    <property type="term" value="P:proteolysis"/>
    <property type="evidence" value="ECO:0007669"/>
    <property type="project" value="UniProtKB-KW"/>
</dbReference>
<dbReference type="Proteomes" id="UP001255856">
    <property type="component" value="Unassembled WGS sequence"/>
</dbReference>
<sequence length="1017" mass="112632">MAWQETPTRVVVEFLRSNQGTKRVIALKHTPQAVPPQLQGRVDPNLWGSFMSEVQQLAASHPYTQRPTAGQMGRWGACFCVGAVLGVFCADPDAGDYAAWESQAHQLVSRHATGTHPLLDQERSRSDELIAQCSVEFRDTQLDHFSWANDETFKQRYFVCDKHYRKGGPIFFYLGNEADVTLYLNNSGKRGLTLAPEFGALLVFAEHRYYGQSAPFRKHLTRHMQWLTTEQAMGDYAELIWELRGSYGPSTPVVGFGGSYGGMLAAWFRIKYPHLLNGAIAGSAPIWTFLGEDPAYDAGGFAATVTRDASPAGGAAAACVDNVKAGWKTLFDMGKTPGGRSSIAEALRLCPDSAPKSEDDVLALAYWLQDAWDYLAMGDYPYPSGYMLNGGGVLPAYPVRAACSFLAASDLHKDGFALLRAVGQASGVFFNHSGQLDCFDWNQGANPETEKDADFWGYQACTEQFMPFSRDGIHDMFWDQPFDAKDEKRGCKKQWGVRPRPYWPTIECARWMRALHSDRCLQLEWWGGRDLRAASNIVFSNGLLDPCKMFVKLLGLVLLVGLAADEYQLRSFICDQYYQPGGPIFFVPGGEANIEGSVKNMGWLWEIAPQFNASMIFIEHRYWGKSFPQPAGSGRYEYLTVEQAMGDYAEILFQREKDSGGLLGPVIAVGGSYPGMLAAWMRIKYPHLVTGAIGSSAPFRMFFGQVPEMMSSFEFLRVVTEAASPKRGSAEACAPNVKAFGEYIESLTKAKNPEQSFKDVAKAMNICGLPATPEYEGSAGLGLVAGLPSSVFTSMAQTNFPMPTGFSIGRKTQALPAWPVREACNYLADPALADNADPAPLLRAMGRALNLNFNPTSPRGYAEIEDQPWGYLVCAELQFPDSNANATTSMFMPQYTDFEQRLQNCVKEFNITSSPQRALREYGGARLNGASNVYLTNGDMDPWYTFGVLNNVSETVTSFLIKDAAHHADLMDPSDADPPSVEQARELGLYWIRRWIAEAEAQAPNEIRFVEPEDHEW</sequence>
<dbReference type="SUPFAM" id="SSF53474">
    <property type="entry name" value="alpha/beta-Hydrolases"/>
    <property type="match status" value="2"/>
</dbReference>
<dbReference type="AlphaFoldDB" id="A0AAD9II73"/>
<dbReference type="GO" id="GO:0070008">
    <property type="term" value="F:serine-type exopeptidase activity"/>
    <property type="evidence" value="ECO:0007669"/>
    <property type="project" value="InterPro"/>
</dbReference>
<dbReference type="Pfam" id="PF05577">
    <property type="entry name" value="Peptidase_S28"/>
    <property type="match status" value="2"/>
</dbReference>
<protein>
    <submittedName>
        <fullName evidence="6">Uncharacterized protein</fullName>
    </submittedName>
</protein>
<name>A0AAD9II73_PROWI</name>
<evidence type="ECO:0000256" key="1">
    <source>
        <dbReference type="ARBA" id="ARBA00011079"/>
    </source>
</evidence>
<dbReference type="Gene3D" id="1.20.120.980">
    <property type="entry name" value="Serine carboxypeptidase S28, SKS domain"/>
    <property type="match status" value="2"/>
</dbReference>